<dbReference type="Proteomes" id="UP000240653">
    <property type="component" value="Unassembled WGS sequence"/>
</dbReference>
<evidence type="ECO:0000256" key="1">
    <source>
        <dbReference type="SAM" id="MobiDB-lite"/>
    </source>
</evidence>
<keyword evidence="2" id="KW-0472">Membrane</keyword>
<dbReference type="OrthoDB" id="7847400at2"/>
<feature type="region of interest" description="Disordered" evidence="1">
    <location>
        <begin position="158"/>
        <end position="177"/>
    </location>
</feature>
<feature type="compositionally biased region" description="Low complexity" evidence="1">
    <location>
        <begin position="164"/>
        <end position="177"/>
    </location>
</feature>
<accession>A0A2P7SDY0</accession>
<protein>
    <submittedName>
        <fullName evidence="3">Uncharacterized protein</fullName>
    </submittedName>
</protein>
<evidence type="ECO:0000313" key="4">
    <source>
        <dbReference type="Proteomes" id="UP000240653"/>
    </source>
</evidence>
<gene>
    <name evidence="3" type="ORF">C7I85_11760</name>
</gene>
<comment type="caution">
    <text evidence="3">The sequence shown here is derived from an EMBL/GenBank/DDBJ whole genome shotgun (WGS) entry which is preliminary data.</text>
</comment>
<evidence type="ECO:0000256" key="2">
    <source>
        <dbReference type="SAM" id="Phobius"/>
    </source>
</evidence>
<dbReference type="EMBL" id="PXYL01000005">
    <property type="protein sequence ID" value="PSJ60714.1"/>
    <property type="molecule type" value="Genomic_DNA"/>
</dbReference>
<organism evidence="3 4">
    <name type="scientific">Pseudaminobacter soli</name>
    <name type="common">ex Li et al. 2025</name>
    <dbReference type="NCBI Taxonomy" id="1295366"/>
    <lineage>
        <taxon>Bacteria</taxon>
        <taxon>Pseudomonadati</taxon>
        <taxon>Pseudomonadota</taxon>
        <taxon>Alphaproteobacteria</taxon>
        <taxon>Hyphomicrobiales</taxon>
        <taxon>Phyllobacteriaceae</taxon>
        <taxon>Pseudaminobacter</taxon>
    </lineage>
</organism>
<keyword evidence="2" id="KW-1133">Transmembrane helix</keyword>
<name>A0A2P7SDY0_9HYPH</name>
<keyword evidence="4" id="KW-1185">Reference proteome</keyword>
<dbReference type="AlphaFoldDB" id="A0A2P7SDY0"/>
<feature type="transmembrane region" description="Helical" evidence="2">
    <location>
        <begin position="7"/>
        <end position="26"/>
    </location>
</feature>
<keyword evidence="2" id="KW-0812">Transmembrane</keyword>
<evidence type="ECO:0000313" key="3">
    <source>
        <dbReference type="EMBL" id="PSJ60714.1"/>
    </source>
</evidence>
<proteinExistence type="predicted"/>
<reference evidence="3 4" key="1">
    <citation type="submission" date="2018-03" db="EMBL/GenBank/DDBJ databases">
        <title>The draft genome of Mesorhizobium soli JCM 19897.</title>
        <authorList>
            <person name="Li L."/>
            <person name="Liu L."/>
            <person name="Liang L."/>
            <person name="Wang T."/>
            <person name="Zhang X."/>
        </authorList>
    </citation>
    <scope>NUCLEOTIDE SEQUENCE [LARGE SCALE GENOMIC DNA]</scope>
    <source>
        <strain evidence="3 4">JCM 19897</strain>
    </source>
</reference>
<sequence length="177" mass="19725">MGPLIKFIGAAVWICLVTLGAVFYSFKTPHPQADAASPPPLLGGLKYVKTNVITVPLFNKAASVEGYFLARLVYTADPKELKKLTVPVDSLITDQVYTYLYANPEIDYSKRDNLDLDAFRNGIRETVNSRIGQEMIHDVIVEQIDFLNRDETRDRAVRRRNEQADAAAATAPDSAEH</sequence>